<evidence type="ECO:0000313" key="3">
    <source>
        <dbReference type="Proteomes" id="UP000252479"/>
    </source>
</evidence>
<comment type="caution">
    <text evidence="2">The sequence shown here is derived from an EMBL/GenBank/DDBJ whole genome shotgun (WGS) entry which is preliminary data.</text>
</comment>
<dbReference type="EMBL" id="QPGL01000001">
    <property type="protein sequence ID" value="RCS72300.1"/>
    <property type="molecule type" value="Genomic_DNA"/>
</dbReference>
<dbReference type="Proteomes" id="UP000252479">
    <property type="component" value="Unassembled WGS sequence"/>
</dbReference>
<evidence type="ECO:0000313" key="2">
    <source>
        <dbReference type="EMBL" id="RCS72300.1"/>
    </source>
</evidence>
<organism evidence="2 3">
    <name type="scientific">Vibrio casei</name>
    <dbReference type="NCBI Taxonomy" id="673372"/>
    <lineage>
        <taxon>Bacteria</taxon>
        <taxon>Pseudomonadati</taxon>
        <taxon>Pseudomonadota</taxon>
        <taxon>Gammaproteobacteria</taxon>
        <taxon>Vibrionales</taxon>
        <taxon>Vibrionaceae</taxon>
        <taxon>Vibrio</taxon>
    </lineage>
</organism>
<dbReference type="RefSeq" id="WP_086960445.1">
    <property type="nucleotide sequence ID" value="NZ_FUKS01000028.1"/>
</dbReference>
<accession>A0A368LK77</accession>
<reference evidence="2 3" key="1">
    <citation type="journal article" date="2017" name="Elife">
        <title>Extensive horizontal gene transfer in cheese-associated bacteria.</title>
        <authorList>
            <person name="Bonham K.S."/>
            <person name="Wolfe B.E."/>
            <person name="Dutton R.J."/>
        </authorList>
    </citation>
    <scope>NUCLEOTIDE SEQUENCE [LARGE SCALE GENOMIC DNA]</scope>
    <source>
        <strain evidence="2 3">JB196</strain>
    </source>
</reference>
<sequence>MAKSLCKVSRHDIKAGKIHPLVSNPEFVCGSCARVSSQKNTLCKPTALALSPSKKVVKQSKKMNKPSQARVKPTASNIASIIAKAKMLKLEREASQVVISSGSNGVNIVEPKLSDIQNVADVQNISHVKASNTLDIDTSRSSLKSLLNKKQLKQIKSSLKAQKKQQKLMSKLLKKQRKLAKKHNKVLKQELTLSKQEAKLHKQEAKVEQKLAAIQMPMIAMVNDNKNRKSLAKALH</sequence>
<dbReference type="AlphaFoldDB" id="A0A368LK77"/>
<dbReference type="GeneID" id="303187474"/>
<proteinExistence type="predicted"/>
<keyword evidence="1" id="KW-0175">Coiled coil</keyword>
<keyword evidence="3" id="KW-1185">Reference proteome</keyword>
<feature type="coiled-coil region" evidence="1">
    <location>
        <begin position="184"/>
        <end position="213"/>
    </location>
</feature>
<name>A0A368LK77_9VIBR</name>
<gene>
    <name evidence="2" type="ORF">CIK83_01015</name>
</gene>
<protein>
    <submittedName>
        <fullName evidence="2">Uncharacterized protein</fullName>
    </submittedName>
</protein>
<evidence type="ECO:0000256" key="1">
    <source>
        <dbReference type="SAM" id="Coils"/>
    </source>
</evidence>